<comment type="caution">
    <text evidence="1">The sequence shown here is derived from an EMBL/GenBank/DDBJ whole genome shotgun (WGS) entry which is preliminary data.</text>
</comment>
<dbReference type="RefSeq" id="WP_308456097.1">
    <property type="nucleotide sequence ID" value="NZ_JAJEQM010000005.1"/>
</dbReference>
<evidence type="ECO:0000313" key="1">
    <source>
        <dbReference type="EMBL" id="MCC2210071.1"/>
    </source>
</evidence>
<dbReference type="Proteomes" id="UP001198242">
    <property type="component" value="Unassembled WGS sequence"/>
</dbReference>
<dbReference type="AlphaFoldDB" id="A0AAE3DY90"/>
<sequence length="85" mass="9512">MIETIVLIDTMEKIKKFNVACQHHIGDVTVCSGRNIADGKELYKYRIDGKSILGLYSLDLSTPVKVEIEGDIDEELKSVINEMIA</sequence>
<name>A0AAE3DY90_9FIRM</name>
<proteinExistence type="predicted"/>
<reference evidence="1 2" key="1">
    <citation type="submission" date="2021-10" db="EMBL/GenBank/DDBJ databases">
        <title>Anaerobic single-cell dispensing facilitates the cultivation of human gut bacteria.</title>
        <authorList>
            <person name="Afrizal A."/>
        </authorList>
    </citation>
    <scope>NUCLEOTIDE SEQUENCE [LARGE SCALE GENOMIC DNA]</scope>
    <source>
        <strain evidence="1 2">CLA-AA-H232</strain>
    </source>
</reference>
<organism evidence="1 2">
    <name type="scientific">Hominilimicola fabiformis</name>
    <dbReference type="NCBI Taxonomy" id="2885356"/>
    <lineage>
        <taxon>Bacteria</taxon>
        <taxon>Bacillati</taxon>
        <taxon>Bacillota</taxon>
        <taxon>Clostridia</taxon>
        <taxon>Eubacteriales</taxon>
        <taxon>Oscillospiraceae</taxon>
        <taxon>Hominilimicola</taxon>
    </lineage>
</organism>
<dbReference type="EMBL" id="JAJEQM010000005">
    <property type="protein sequence ID" value="MCC2210071.1"/>
    <property type="molecule type" value="Genomic_DNA"/>
</dbReference>
<evidence type="ECO:0000313" key="2">
    <source>
        <dbReference type="Proteomes" id="UP001198242"/>
    </source>
</evidence>
<protein>
    <submittedName>
        <fullName evidence="1">HPr family phosphocarrier protein</fullName>
    </submittedName>
</protein>
<accession>A0AAE3DY90</accession>
<gene>
    <name evidence="1" type="ORF">LKE05_04600</name>
</gene>
<keyword evidence="2" id="KW-1185">Reference proteome</keyword>